<feature type="region of interest" description="Disordered" evidence="1">
    <location>
        <begin position="70"/>
        <end position="103"/>
    </location>
</feature>
<evidence type="ECO:0000256" key="1">
    <source>
        <dbReference type="SAM" id="MobiDB-lite"/>
    </source>
</evidence>
<reference evidence="2 3" key="1">
    <citation type="submission" date="2024-02" db="EMBL/GenBank/DDBJ databases">
        <authorList>
            <person name="Vignale AGUSTIN F."/>
            <person name="Sosa J E."/>
            <person name="Modenutti C."/>
        </authorList>
    </citation>
    <scope>NUCLEOTIDE SEQUENCE [LARGE SCALE GENOMIC DNA]</scope>
</reference>
<sequence>MQVNHYRGPKRRKKKITTIGCSNNTAVQENWKRWRKRKGGHFQNSSVINPGNVQQYNKLSNYAHALESLASQQSPKGQPITNHSKQSNSIEKHARSGCITDTF</sequence>
<keyword evidence="3" id="KW-1185">Reference proteome</keyword>
<protein>
    <submittedName>
        <fullName evidence="2">Uncharacterized protein</fullName>
    </submittedName>
</protein>
<dbReference type="EMBL" id="CAUOFW020001336">
    <property type="protein sequence ID" value="CAK9143792.1"/>
    <property type="molecule type" value="Genomic_DNA"/>
</dbReference>
<gene>
    <name evidence="2" type="ORF">ILEXP_LOCUS11529</name>
</gene>
<dbReference type="Proteomes" id="UP001642360">
    <property type="component" value="Unassembled WGS sequence"/>
</dbReference>
<comment type="caution">
    <text evidence="2">The sequence shown here is derived from an EMBL/GenBank/DDBJ whole genome shotgun (WGS) entry which is preliminary data.</text>
</comment>
<organism evidence="2 3">
    <name type="scientific">Ilex paraguariensis</name>
    <name type="common">yerba mate</name>
    <dbReference type="NCBI Taxonomy" id="185542"/>
    <lineage>
        <taxon>Eukaryota</taxon>
        <taxon>Viridiplantae</taxon>
        <taxon>Streptophyta</taxon>
        <taxon>Embryophyta</taxon>
        <taxon>Tracheophyta</taxon>
        <taxon>Spermatophyta</taxon>
        <taxon>Magnoliopsida</taxon>
        <taxon>eudicotyledons</taxon>
        <taxon>Gunneridae</taxon>
        <taxon>Pentapetalae</taxon>
        <taxon>asterids</taxon>
        <taxon>campanulids</taxon>
        <taxon>Aquifoliales</taxon>
        <taxon>Aquifoliaceae</taxon>
        <taxon>Ilex</taxon>
    </lineage>
</organism>
<evidence type="ECO:0000313" key="2">
    <source>
        <dbReference type="EMBL" id="CAK9143792.1"/>
    </source>
</evidence>
<accession>A0ABC8RHD2</accession>
<proteinExistence type="predicted"/>
<feature type="compositionally biased region" description="Polar residues" evidence="1">
    <location>
        <begin position="70"/>
        <end position="89"/>
    </location>
</feature>
<evidence type="ECO:0000313" key="3">
    <source>
        <dbReference type="Proteomes" id="UP001642360"/>
    </source>
</evidence>
<dbReference type="AlphaFoldDB" id="A0ABC8RHD2"/>
<name>A0ABC8RHD2_9AQUA</name>